<feature type="region of interest" description="Disordered" evidence="1">
    <location>
        <begin position="330"/>
        <end position="361"/>
    </location>
</feature>
<name>A0A9W8LMQ5_9FUNG</name>
<keyword evidence="3" id="KW-1185">Reference proteome</keyword>
<accession>A0A9W8LMQ5</accession>
<dbReference type="GO" id="GO:0005634">
    <property type="term" value="C:nucleus"/>
    <property type="evidence" value="ECO:0007669"/>
    <property type="project" value="TreeGrafter"/>
</dbReference>
<feature type="compositionally biased region" description="Low complexity" evidence="1">
    <location>
        <begin position="331"/>
        <end position="341"/>
    </location>
</feature>
<dbReference type="PANTHER" id="PTHR31010">
    <property type="entry name" value="RAN-SPECIFIC GTPASE-ACTIVATING PROTEIN 30-RELATED"/>
    <property type="match status" value="1"/>
</dbReference>
<dbReference type="Pfam" id="PF05508">
    <property type="entry name" value="Ran-binding"/>
    <property type="match status" value="1"/>
</dbReference>
<dbReference type="Proteomes" id="UP001140172">
    <property type="component" value="Unassembled WGS sequence"/>
</dbReference>
<dbReference type="PANTHER" id="PTHR31010:SF2">
    <property type="entry name" value="RAN-SPECIFIC GTPASE-ACTIVATING PROTEIN 30"/>
    <property type="match status" value="1"/>
</dbReference>
<organism evidence="2 3">
    <name type="scientific">Coemansia interrupta</name>
    <dbReference type="NCBI Taxonomy" id="1126814"/>
    <lineage>
        <taxon>Eukaryota</taxon>
        <taxon>Fungi</taxon>
        <taxon>Fungi incertae sedis</taxon>
        <taxon>Zoopagomycota</taxon>
        <taxon>Kickxellomycotina</taxon>
        <taxon>Kickxellomycetes</taxon>
        <taxon>Kickxellales</taxon>
        <taxon>Kickxellaceae</taxon>
        <taxon>Coemansia</taxon>
    </lineage>
</organism>
<gene>
    <name evidence="2" type="primary">YRB30</name>
    <name evidence="2" type="ORF">GGI15_000060</name>
</gene>
<proteinExistence type="predicted"/>
<evidence type="ECO:0000256" key="1">
    <source>
        <dbReference type="SAM" id="MobiDB-lite"/>
    </source>
</evidence>
<protein>
    <submittedName>
        <fullName evidence="2">Ran-specific GTPase-activating protein 30</fullName>
    </submittedName>
</protein>
<dbReference type="AlphaFoldDB" id="A0A9W8LMQ5"/>
<dbReference type="GO" id="GO:0030695">
    <property type="term" value="F:GTPase regulator activity"/>
    <property type="evidence" value="ECO:0007669"/>
    <property type="project" value="TreeGrafter"/>
</dbReference>
<evidence type="ECO:0000313" key="2">
    <source>
        <dbReference type="EMBL" id="KAJ2788255.1"/>
    </source>
</evidence>
<feature type="compositionally biased region" description="Acidic residues" evidence="1">
    <location>
        <begin position="342"/>
        <end position="353"/>
    </location>
</feature>
<dbReference type="InterPro" id="IPR008812">
    <property type="entry name" value="Ran_GTP-bd-rel"/>
</dbReference>
<dbReference type="OrthoDB" id="512915at2759"/>
<sequence>MDDLFSSLAMQTVHLVGKAAFGAASSLAMRRVTEYVNSTRKAPAATASFTESLAEDLSLQHQRFETTLRVVTPAIDLIELISSRGHSTTSGVLQLTTRLRHDIQNFTATLQADHPNTAQTLAAMRHLVDRISAAVPLLNLALTTSGAHLGAALPEGVSPGRLMQASGVLAHAPAPKDPGGCLVGPVFSLRLFSLFAGSVRAKALSDVTWKEEYVLCHAAMWRLPGREYELRVVEDLDDGRYHEENGDPAPGWAEQLVGRRGRAGRVLRLALRDMCSLHYTSAGALLNIEDSVAPVLVVSLASVRGTGDAGLKDADKVWYAMEVAQAEHVRAAGGSSSSSADPTDDESEEEDEGAQGCAASRNDERTVEVLAEILDASCVVDKPGSAAKSCGSGLAEEPPEGWAGCSLSLLEYLVRLACVETNEGAAHVDVPDERLRLYLMNAPKPAAKAAGDDGDAAQRKVLESRSASNRTLAAAP</sequence>
<dbReference type="EMBL" id="JANBUM010000003">
    <property type="protein sequence ID" value="KAJ2788255.1"/>
    <property type="molecule type" value="Genomic_DNA"/>
</dbReference>
<dbReference type="GO" id="GO:0005737">
    <property type="term" value="C:cytoplasm"/>
    <property type="evidence" value="ECO:0007669"/>
    <property type="project" value="TreeGrafter"/>
</dbReference>
<reference evidence="2" key="1">
    <citation type="submission" date="2022-07" db="EMBL/GenBank/DDBJ databases">
        <title>Phylogenomic reconstructions and comparative analyses of Kickxellomycotina fungi.</title>
        <authorList>
            <person name="Reynolds N.K."/>
            <person name="Stajich J.E."/>
            <person name="Barry K."/>
            <person name="Grigoriev I.V."/>
            <person name="Crous P."/>
            <person name="Smith M.E."/>
        </authorList>
    </citation>
    <scope>NUCLEOTIDE SEQUENCE</scope>
    <source>
        <strain evidence="2">BCRC 34489</strain>
    </source>
</reference>
<evidence type="ECO:0000313" key="3">
    <source>
        <dbReference type="Proteomes" id="UP001140172"/>
    </source>
</evidence>
<comment type="caution">
    <text evidence="2">The sequence shown here is derived from an EMBL/GenBank/DDBJ whole genome shotgun (WGS) entry which is preliminary data.</text>
</comment>